<protein>
    <recommendedName>
        <fullName evidence="2">SCAN box domain-containing protein</fullName>
    </recommendedName>
</protein>
<dbReference type="Ensembl" id="ENSCCRT00015114268.1">
    <property type="protein sequence ID" value="ENSCCRP00015110768.1"/>
    <property type="gene ID" value="ENSCCRG00015043922.1"/>
</dbReference>
<evidence type="ECO:0000259" key="2">
    <source>
        <dbReference type="PROSITE" id="PS50804"/>
    </source>
</evidence>
<dbReference type="InterPro" id="IPR003309">
    <property type="entry name" value="SCAN_dom"/>
</dbReference>
<dbReference type="PROSITE" id="PS50804">
    <property type="entry name" value="SCAN_BOX"/>
    <property type="match status" value="1"/>
</dbReference>
<dbReference type="SUPFAM" id="SSF47353">
    <property type="entry name" value="Retrovirus capsid dimerization domain-like"/>
    <property type="match status" value="1"/>
</dbReference>
<evidence type="ECO:0000313" key="4">
    <source>
        <dbReference type="Proteomes" id="UP000694700"/>
    </source>
</evidence>
<sequence length="340" mass="37566">MIADDDVEAFLQMFETTATQESWESDDWARLVAPLLTGEAHRGYFALPTEVANNYGELKREILSRLGLSSVCAAQYLHEWEYKPRLPARAQAAELSRLARHQLLEGDPMAAQVAERVVIDQFLRALPRTYRQAVGMWNPATVTKVVEAVELVDAAQHRDAGEQVRPFPRRVVQERRAPEGTLRPVARPAAPFPKDEPMPTTDPASPARTWLVGCIVHSNLPQGALEAEMEVNGYPFRVLLDSGRAVSLVQSRILTPRGATKAIVPITCVHGDTRHVPTRRVMISASPGTWPLEVGVVKDLPVPVLIGRDWPGFDHLLAGAVQPTATKGRCRKKRPAKGAR</sequence>
<name>A0A8C2AXE9_CYPCA</name>
<reference evidence="3" key="1">
    <citation type="submission" date="2025-08" db="UniProtKB">
        <authorList>
            <consortium name="Ensembl"/>
        </authorList>
    </citation>
    <scope>IDENTIFICATION</scope>
</reference>
<feature type="region of interest" description="Disordered" evidence="1">
    <location>
        <begin position="177"/>
        <end position="203"/>
    </location>
</feature>
<organism evidence="3 4">
    <name type="scientific">Cyprinus carpio</name>
    <name type="common">Common carp</name>
    <dbReference type="NCBI Taxonomy" id="7962"/>
    <lineage>
        <taxon>Eukaryota</taxon>
        <taxon>Metazoa</taxon>
        <taxon>Chordata</taxon>
        <taxon>Craniata</taxon>
        <taxon>Vertebrata</taxon>
        <taxon>Euteleostomi</taxon>
        <taxon>Actinopterygii</taxon>
        <taxon>Neopterygii</taxon>
        <taxon>Teleostei</taxon>
        <taxon>Ostariophysi</taxon>
        <taxon>Cypriniformes</taxon>
        <taxon>Cyprinidae</taxon>
        <taxon>Cyprininae</taxon>
        <taxon>Cyprinus</taxon>
    </lineage>
</organism>
<dbReference type="InterPro" id="IPR038269">
    <property type="entry name" value="SCAN_sf"/>
</dbReference>
<dbReference type="AlphaFoldDB" id="A0A8C2AXE9"/>
<evidence type="ECO:0000313" key="3">
    <source>
        <dbReference type="Ensembl" id="ENSCCRP00015110768.1"/>
    </source>
</evidence>
<accession>A0A8C2AXE9</accession>
<dbReference type="InterPro" id="IPR021109">
    <property type="entry name" value="Peptidase_aspartic_dom_sf"/>
</dbReference>
<dbReference type="Gene3D" id="2.40.70.10">
    <property type="entry name" value="Acid Proteases"/>
    <property type="match status" value="1"/>
</dbReference>
<dbReference type="PANTHER" id="PTHR46888">
    <property type="entry name" value="ZINC KNUCKLE DOMAINCONTAINING PROTEIN-RELATED"/>
    <property type="match status" value="1"/>
</dbReference>
<dbReference type="SUPFAM" id="SSF50630">
    <property type="entry name" value="Acid proteases"/>
    <property type="match status" value="1"/>
</dbReference>
<proteinExistence type="predicted"/>
<dbReference type="PANTHER" id="PTHR46888:SF15">
    <property type="entry name" value="ZINC FINGER AND SCAN DOMAIN-CONTAINING PROTEIN 12-LIKE"/>
    <property type="match status" value="1"/>
</dbReference>
<dbReference type="CDD" id="cd00303">
    <property type="entry name" value="retropepsin_like"/>
    <property type="match status" value="1"/>
</dbReference>
<evidence type="ECO:0000256" key="1">
    <source>
        <dbReference type="SAM" id="MobiDB-lite"/>
    </source>
</evidence>
<feature type="domain" description="SCAN box" evidence="2">
    <location>
        <begin position="75"/>
        <end position="150"/>
    </location>
</feature>
<dbReference type="Proteomes" id="UP000694700">
    <property type="component" value="Unplaced"/>
</dbReference>
<dbReference type="Gene3D" id="1.10.4020.10">
    <property type="entry name" value="DNA breaking-rejoining enzymes"/>
    <property type="match status" value="1"/>
</dbReference>